<dbReference type="InterPro" id="IPR044068">
    <property type="entry name" value="CB"/>
</dbReference>
<accession>A0A5K8AHZ1</accession>
<dbReference type="RefSeq" id="WP_155312881.1">
    <property type="nucleotide sequence ID" value="NZ_AP021879.1"/>
</dbReference>
<dbReference type="GO" id="GO:0015074">
    <property type="term" value="P:DNA integration"/>
    <property type="evidence" value="ECO:0007669"/>
    <property type="project" value="UniProtKB-KW"/>
</dbReference>
<dbReference type="CDD" id="cd01188">
    <property type="entry name" value="INT_RitA_C_like"/>
    <property type="match status" value="1"/>
</dbReference>
<dbReference type="GO" id="GO:0006310">
    <property type="term" value="P:DNA recombination"/>
    <property type="evidence" value="ECO:0007669"/>
    <property type="project" value="UniProtKB-KW"/>
</dbReference>
<dbReference type="InterPro" id="IPR050090">
    <property type="entry name" value="Tyrosine_recombinase_XerCD"/>
</dbReference>
<dbReference type="Gene3D" id="1.10.443.10">
    <property type="entry name" value="Intergrase catalytic core"/>
    <property type="match status" value="1"/>
</dbReference>
<name>A0A5K8AHZ1_9BACT</name>
<dbReference type="GO" id="GO:0003677">
    <property type="term" value="F:DNA binding"/>
    <property type="evidence" value="ECO:0007669"/>
    <property type="project" value="UniProtKB-UniRule"/>
</dbReference>
<evidence type="ECO:0000256" key="1">
    <source>
        <dbReference type="ARBA" id="ARBA00022908"/>
    </source>
</evidence>
<dbReference type="Proteomes" id="UP000422108">
    <property type="component" value="Chromosome"/>
</dbReference>
<protein>
    <recommendedName>
        <fullName evidence="9">Integrase</fullName>
    </recommendedName>
</protein>
<organism evidence="7 8">
    <name type="scientific">Desulfosarcina ovata subsp. ovata</name>
    <dbReference type="NCBI Taxonomy" id="2752305"/>
    <lineage>
        <taxon>Bacteria</taxon>
        <taxon>Pseudomonadati</taxon>
        <taxon>Thermodesulfobacteriota</taxon>
        <taxon>Desulfobacteria</taxon>
        <taxon>Desulfobacterales</taxon>
        <taxon>Desulfosarcinaceae</taxon>
        <taxon>Desulfosarcina</taxon>
    </lineage>
</organism>
<evidence type="ECO:0000259" key="5">
    <source>
        <dbReference type="PROSITE" id="PS51898"/>
    </source>
</evidence>
<keyword evidence="2 4" id="KW-0238">DNA-binding</keyword>
<evidence type="ECO:0000256" key="3">
    <source>
        <dbReference type="ARBA" id="ARBA00023172"/>
    </source>
</evidence>
<dbReference type="InterPro" id="IPR011010">
    <property type="entry name" value="DNA_brk_join_enz"/>
</dbReference>
<evidence type="ECO:0000313" key="8">
    <source>
        <dbReference type="Proteomes" id="UP000422108"/>
    </source>
</evidence>
<keyword evidence="8" id="KW-1185">Reference proteome</keyword>
<dbReference type="PANTHER" id="PTHR30349:SF90">
    <property type="entry name" value="TYROSINE RECOMBINASE XERD"/>
    <property type="match status" value="1"/>
</dbReference>
<gene>
    <name evidence="7" type="ORF">DSCOOX_52660</name>
</gene>
<dbReference type="InterPro" id="IPR002104">
    <property type="entry name" value="Integrase_catalytic"/>
</dbReference>
<evidence type="ECO:0000313" key="7">
    <source>
        <dbReference type="EMBL" id="BBO92086.1"/>
    </source>
</evidence>
<evidence type="ECO:0000256" key="2">
    <source>
        <dbReference type="ARBA" id="ARBA00023125"/>
    </source>
</evidence>
<dbReference type="SUPFAM" id="SSF56349">
    <property type="entry name" value="DNA breaking-rejoining enzymes"/>
    <property type="match status" value="1"/>
</dbReference>
<dbReference type="InterPro" id="IPR010998">
    <property type="entry name" value="Integrase_recombinase_N"/>
</dbReference>
<dbReference type="EMBL" id="AP021879">
    <property type="protein sequence ID" value="BBO92086.1"/>
    <property type="molecule type" value="Genomic_DNA"/>
</dbReference>
<feature type="domain" description="Core-binding (CB)" evidence="6">
    <location>
        <begin position="115"/>
        <end position="198"/>
    </location>
</feature>
<evidence type="ECO:0008006" key="9">
    <source>
        <dbReference type="Google" id="ProtNLM"/>
    </source>
</evidence>
<reference evidence="7 8" key="1">
    <citation type="submission" date="2019-11" db="EMBL/GenBank/DDBJ databases">
        <title>Comparative genomics of hydrocarbon-degrading Desulfosarcina strains.</title>
        <authorList>
            <person name="Watanabe M."/>
            <person name="Kojima H."/>
            <person name="Fukui M."/>
        </authorList>
    </citation>
    <scope>NUCLEOTIDE SEQUENCE [LARGE SCALE GENOMIC DNA]</scope>
    <source>
        <strain evidence="8">oXyS1</strain>
    </source>
</reference>
<sequence length="420" mass="48009">MEKATIRELIEAVIGELERLGYASETIKLYQRLYQKFLLYADERQIHHHSLDVCHRWLRDTLGIDPTLVGSGNEHAYKRNSYLPIRVCQCLAEWQLHGCLPLKKQGKLAALELPNQFKDAYDSYVTLCCKAGYSERGTYTRLNRIKRMLLFFDQHGVSSLQSITAERISEFFRSQIELDSRTVATMLTASRVFFRHLYRKGFTEENLSDKLPVVKANRKFRLPRIWNQEDLLSVLNSIDRGNPVGKRDYAIMMLVTRYGLRSADVKTLKLSDLRWSENVIELVQSKTRNPLRLPMLRDVGWAIIDYLQNGRPHSEHPEVFLTCTVPIRPFGLNSCALNAILTKRIQQAGVRISSEVPKGMHSLRHTLASVMLANDVELSVISSVLGHVTSEATSVYLHTDIARLKECALDPEEVLPNGTT</sequence>
<dbReference type="PROSITE" id="PS51900">
    <property type="entry name" value="CB"/>
    <property type="match status" value="1"/>
</dbReference>
<evidence type="ECO:0000256" key="4">
    <source>
        <dbReference type="PROSITE-ProRule" id="PRU01248"/>
    </source>
</evidence>
<keyword evidence="1" id="KW-0229">DNA integration</keyword>
<dbReference type="PROSITE" id="PS51898">
    <property type="entry name" value="TYR_RECOMBINASE"/>
    <property type="match status" value="1"/>
</dbReference>
<proteinExistence type="predicted"/>
<dbReference type="AlphaFoldDB" id="A0A5K8AHZ1"/>
<evidence type="ECO:0000259" key="6">
    <source>
        <dbReference type="PROSITE" id="PS51900"/>
    </source>
</evidence>
<dbReference type="InterPro" id="IPR013762">
    <property type="entry name" value="Integrase-like_cat_sf"/>
</dbReference>
<dbReference type="PANTHER" id="PTHR30349">
    <property type="entry name" value="PHAGE INTEGRASE-RELATED"/>
    <property type="match status" value="1"/>
</dbReference>
<dbReference type="Gene3D" id="1.10.150.130">
    <property type="match status" value="1"/>
</dbReference>
<feature type="domain" description="Tyr recombinase" evidence="5">
    <location>
        <begin position="221"/>
        <end position="409"/>
    </location>
</feature>
<dbReference type="Pfam" id="PF00589">
    <property type="entry name" value="Phage_integrase"/>
    <property type="match status" value="1"/>
</dbReference>
<keyword evidence="3" id="KW-0233">DNA recombination</keyword>